<dbReference type="RefSeq" id="WP_201103904.1">
    <property type="nucleotide sequence ID" value="NZ_CP067977.1"/>
</dbReference>
<keyword evidence="2" id="KW-1185">Reference proteome</keyword>
<proteinExistence type="predicted"/>
<organism evidence="1 2">
    <name type="scientific">Brevundimonas vitisensis</name>
    <dbReference type="NCBI Taxonomy" id="2800818"/>
    <lineage>
        <taxon>Bacteria</taxon>
        <taxon>Pseudomonadati</taxon>
        <taxon>Pseudomonadota</taxon>
        <taxon>Alphaproteobacteria</taxon>
        <taxon>Caulobacterales</taxon>
        <taxon>Caulobacteraceae</taxon>
        <taxon>Brevundimonas</taxon>
    </lineage>
</organism>
<protein>
    <submittedName>
        <fullName evidence="1">Uncharacterized protein</fullName>
    </submittedName>
</protein>
<dbReference type="EMBL" id="CP067977">
    <property type="protein sequence ID" value="QQQ19553.1"/>
    <property type="molecule type" value="Genomic_DNA"/>
</dbReference>
<reference evidence="1 2" key="1">
    <citation type="submission" date="2021-01" db="EMBL/GenBank/DDBJ databases">
        <title>Brevundimonas vitis sp. nov., an bacterium isolated from grape (Vitis vinifera).</title>
        <authorList>
            <person name="Jiang L."/>
            <person name="Lee J."/>
        </authorList>
    </citation>
    <scope>NUCLEOTIDE SEQUENCE [LARGE SCALE GENOMIC DNA]</scope>
    <source>
        <strain evidence="1 2">GRTSA-9</strain>
    </source>
</reference>
<name>A0ABX7BPN0_9CAUL</name>
<evidence type="ECO:0000313" key="2">
    <source>
        <dbReference type="Proteomes" id="UP000595448"/>
    </source>
</evidence>
<accession>A0ABX7BPN0</accession>
<evidence type="ECO:0000313" key="1">
    <source>
        <dbReference type="EMBL" id="QQQ19553.1"/>
    </source>
</evidence>
<dbReference type="Proteomes" id="UP000595448">
    <property type="component" value="Chromosome"/>
</dbReference>
<sequence>MQDGIDVIGLIAEVPAEGDTVPVSLDGWHVNVTPERLAVHPEWQTFRVMPRRMRRVWAGDDPLHPQMTVALRFADADEAAVWGLGPDLGGE</sequence>
<gene>
    <name evidence="1" type="ORF">JIP62_05530</name>
</gene>